<gene>
    <name evidence="1" type="ORF">FJU11_04575</name>
</gene>
<organism evidence="1 2">
    <name type="scientific">Pararhizobium mangrovi</name>
    <dbReference type="NCBI Taxonomy" id="2590452"/>
    <lineage>
        <taxon>Bacteria</taxon>
        <taxon>Pseudomonadati</taxon>
        <taxon>Pseudomonadota</taxon>
        <taxon>Alphaproteobacteria</taxon>
        <taxon>Hyphomicrobiales</taxon>
        <taxon>Rhizobiaceae</taxon>
        <taxon>Rhizobium/Agrobacterium group</taxon>
        <taxon>Pararhizobium</taxon>
    </lineage>
</organism>
<keyword evidence="2" id="KW-1185">Reference proteome</keyword>
<dbReference type="SUPFAM" id="SSF48613">
    <property type="entry name" value="Heme oxygenase-like"/>
    <property type="match status" value="1"/>
</dbReference>
<reference evidence="1 2" key="1">
    <citation type="submission" date="2019-06" db="EMBL/GenBank/DDBJ databases">
        <authorList>
            <person name="Li M."/>
        </authorList>
    </citation>
    <scope>NUCLEOTIDE SEQUENCE [LARGE SCALE GENOMIC DNA]</scope>
    <source>
        <strain evidence="1 2">BGMRC6574</strain>
    </source>
</reference>
<dbReference type="AlphaFoldDB" id="A0A506UCM8"/>
<dbReference type="CDD" id="cd19166">
    <property type="entry name" value="HemeO-bac"/>
    <property type="match status" value="1"/>
</dbReference>
<dbReference type="InterPro" id="IPR016084">
    <property type="entry name" value="Haem_Oase-like_multi-hlx"/>
</dbReference>
<dbReference type="GO" id="GO:0004392">
    <property type="term" value="F:heme oxygenase (decyclizing) activity"/>
    <property type="evidence" value="ECO:0007669"/>
    <property type="project" value="InterPro"/>
</dbReference>
<dbReference type="EMBL" id="VHLH01000005">
    <property type="protein sequence ID" value="TPW30704.1"/>
    <property type="molecule type" value="Genomic_DNA"/>
</dbReference>
<accession>A0A506UCM8</accession>
<evidence type="ECO:0000313" key="2">
    <source>
        <dbReference type="Proteomes" id="UP000320314"/>
    </source>
</evidence>
<sequence length="209" mass="22916">MVNREKISLLNHPMRSGAMKATHARHDVRRRLRAQTRAEHDAVDAAFAVSPHWDDTAYRTFLRKHARIVLPAEAYLARHPDFADIPNASARLRAEGLAADLADLRSGVPQPMRLQLPEGRGGLLGVAYVMEGSRLGGRLIARQLAAASPHLPFRFLDHGDALADWASFLAWIDAGEWSDEEVDTAIDAARDIFSIYAHLGGAEEKAGAA</sequence>
<protein>
    <submittedName>
        <fullName evidence="1">Biliverdin-producing heme oxygenase</fullName>
    </submittedName>
</protein>
<name>A0A506UCM8_9HYPH</name>
<comment type="caution">
    <text evidence="1">The sequence shown here is derived from an EMBL/GenBank/DDBJ whole genome shotgun (WGS) entry which is preliminary data.</text>
</comment>
<dbReference type="Gene3D" id="1.20.910.10">
    <property type="entry name" value="Heme oxygenase-like"/>
    <property type="match status" value="1"/>
</dbReference>
<evidence type="ECO:0000313" key="1">
    <source>
        <dbReference type="EMBL" id="TPW30704.1"/>
    </source>
</evidence>
<dbReference type="OrthoDB" id="9149607at2"/>
<dbReference type="Pfam" id="PF01126">
    <property type="entry name" value="Heme_oxygenase"/>
    <property type="match status" value="1"/>
</dbReference>
<proteinExistence type="predicted"/>
<dbReference type="Proteomes" id="UP000320314">
    <property type="component" value="Unassembled WGS sequence"/>
</dbReference>
<dbReference type="InterPro" id="IPR016053">
    <property type="entry name" value="Haem_Oase-like"/>
</dbReference>
<dbReference type="GO" id="GO:0006788">
    <property type="term" value="P:heme oxidation"/>
    <property type="evidence" value="ECO:0007669"/>
    <property type="project" value="InterPro"/>
</dbReference>